<dbReference type="InterPro" id="IPR014982">
    <property type="entry name" value="GSCFA"/>
</dbReference>
<evidence type="ECO:0000313" key="2">
    <source>
        <dbReference type="EMBL" id="MFC4097694.1"/>
    </source>
</evidence>
<dbReference type="PROSITE" id="PS51257">
    <property type="entry name" value="PROKAR_LIPOPROTEIN"/>
    <property type="match status" value="1"/>
</dbReference>
<organism evidence="2 3">
    <name type="scientific">Euzebyella saccharophila</name>
    <dbReference type="NCBI Taxonomy" id="679664"/>
    <lineage>
        <taxon>Bacteria</taxon>
        <taxon>Pseudomonadati</taxon>
        <taxon>Bacteroidota</taxon>
        <taxon>Flavobacteriia</taxon>
        <taxon>Flavobacteriales</taxon>
        <taxon>Flavobacteriaceae</taxon>
        <taxon>Euzebyella</taxon>
    </lineage>
</organism>
<sequence length="320" mass="36910">MKLQTQIPLKKADVPIDYYSQTLLLGSCFSENMGEKMAYHQFQHLRNPLGILFHPLAIENLLNRAKNLVSFSPDELFEHNGLWHSYEAHSSLDSEKKEKVLGRLNTAVKETNDFLKTASHVILTLGTAWVYRHKDSGKVVANCHKVPQRAFDKELLSVAEIVQSLENCIRLVQEANPAVEVILTVSPVRHLKDGFVENQRSKSHLIAAVHEVISKKAEENCGVSYFSSYEIQMDELRDYRFYKEDMVHPNAMAVSYIWDKFKEVWMAEEVYKTMEEVAQIQRGLAHKPFQPLSAEHLKFKEKLQEKITKLKEGFPFMDFA</sequence>
<proteinExistence type="predicted"/>
<dbReference type="InterPro" id="IPR036514">
    <property type="entry name" value="SGNH_hydro_sf"/>
</dbReference>
<reference evidence="3" key="1">
    <citation type="journal article" date="2019" name="Int. J. Syst. Evol. Microbiol.">
        <title>The Global Catalogue of Microorganisms (GCM) 10K type strain sequencing project: providing services to taxonomists for standard genome sequencing and annotation.</title>
        <authorList>
            <consortium name="The Broad Institute Genomics Platform"/>
            <consortium name="The Broad Institute Genome Sequencing Center for Infectious Disease"/>
            <person name="Wu L."/>
            <person name="Ma J."/>
        </authorList>
    </citation>
    <scope>NUCLEOTIDE SEQUENCE [LARGE SCALE GENOMIC DNA]</scope>
    <source>
        <strain evidence="3">CECT 7477</strain>
    </source>
</reference>
<dbReference type="EC" id="3.1.-.-" evidence="2"/>
<keyword evidence="3" id="KW-1185">Reference proteome</keyword>
<name>A0ABV8JTH6_9FLAO</name>
<comment type="caution">
    <text evidence="2">The sequence shown here is derived from an EMBL/GenBank/DDBJ whole genome shotgun (WGS) entry which is preliminary data.</text>
</comment>
<dbReference type="SUPFAM" id="SSF52266">
    <property type="entry name" value="SGNH hydrolase"/>
    <property type="match status" value="1"/>
</dbReference>
<protein>
    <submittedName>
        <fullName evidence="2">GSCFA domain-containing protein</fullName>
        <ecNumber evidence="2">3.1.-.-</ecNumber>
    </submittedName>
</protein>
<accession>A0ABV8JTH6</accession>
<feature type="domain" description="GSCFA" evidence="1">
    <location>
        <begin position="23"/>
        <end position="261"/>
    </location>
</feature>
<dbReference type="EMBL" id="JBHSAW010000024">
    <property type="protein sequence ID" value="MFC4097694.1"/>
    <property type="molecule type" value="Genomic_DNA"/>
</dbReference>
<evidence type="ECO:0000259" key="1">
    <source>
        <dbReference type="Pfam" id="PF08885"/>
    </source>
</evidence>
<gene>
    <name evidence="2" type="ORF">ACFOUT_17545</name>
</gene>
<dbReference type="Gene3D" id="3.40.50.1110">
    <property type="entry name" value="SGNH hydrolase"/>
    <property type="match status" value="1"/>
</dbReference>
<evidence type="ECO:0000313" key="3">
    <source>
        <dbReference type="Proteomes" id="UP001595814"/>
    </source>
</evidence>
<dbReference type="Pfam" id="PF08885">
    <property type="entry name" value="GSCFA"/>
    <property type="match status" value="1"/>
</dbReference>
<keyword evidence="2" id="KW-0378">Hydrolase</keyword>
<dbReference type="GO" id="GO:0016787">
    <property type="term" value="F:hydrolase activity"/>
    <property type="evidence" value="ECO:0007669"/>
    <property type="project" value="UniProtKB-KW"/>
</dbReference>
<dbReference type="RefSeq" id="WP_192463199.1">
    <property type="nucleotide sequence ID" value="NZ_JACYFJ010000006.1"/>
</dbReference>
<dbReference type="Proteomes" id="UP001595814">
    <property type="component" value="Unassembled WGS sequence"/>
</dbReference>